<dbReference type="AlphaFoldDB" id="A0A2N8PVJ2"/>
<dbReference type="RefSeq" id="WP_049221564.1">
    <property type="nucleotide sequence ID" value="NZ_CABGUH010000038.1"/>
</dbReference>
<gene>
    <name evidence="1" type="ORF">AUF17_07805</name>
</gene>
<dbReference type="EMBL" id="PDXQ01000001">
    <property type="protein sequence ID" value="TRZ33996.1"/>
    <property type="molecule type" value="Genomic_DNA"/>
</dbReference>
<evidence type="ECO:0000313" key="1">
    <source>
        <dbReference type="EMBL" id="TRZ33996.1"/>
    </source>
</evidence>
<protein>
    <submittedName>
        <fullName evidence="1">Uncharacterized protein</fullName>
    </submittedName>
</protein>
<name>A0A2N8PVJ2_ENTAV</name>
<organism evidence="1 2">
    <name type="scientific">Enterococcus avium</name>
    <name type="common">Streptococcus avium</name>
    <dbReference type="NCBI Taxonomy" id="33945"/>
    <lineage>
        <taxon>Bacteria</taxon>
        <taxon>Bacillati</taxon>
        <taxon>Bacillota</taxon>
        <taxon>Bacilli</taxon>
        <taxon>Lactobacillales</taxon>
        <taxon>Enterococcaceae</taxon>
        <taxon>Enterococcus</taxon>
    </lineage>
</organism>
<proteinExistence type="predicted"/>
<reference evidence="1 2" key="1">
    <citation type="submission" date="2017-10" db="EMBL/GenBank/DDBJ databases">
        <title>FDA dAtabase for Regulatory Grade micrObial Sequences (FDA-ARGOS): Supporting development and validation of Infectious Disease Dx tests.</title>
        <authorList>
            <person name="Campos J."/>
            <person name="Goldberg B."/>
            <person name="Tallon L.J."/>
            <person name="Sadzewicz L."/>
            <person name="Sengamalay N."/>
            <person name="Ott S."/>
            <person name="Godinez A."/>
            <person name="Nagaraj S."/>
            <person name="Vyas G."/>
            <person name="Aluvathingal J."/>
            <person name="Nadendla S."/>
            <person name="Geyer C."/>
            <person name="Nandy P."/>
            <person name="Hobson J."/>
            <person name="Sichtig H."/>
        </authorList>
    </citation>
    <scope>NUCLEOTIDE SEQUENCE [LARGE SCALE GENOMIC DNA]</scope>
    <source>
        <strain evidence="1 2">FDAARGOS_185</strain>
    </source>
</reference>
<comment type="caution">
    <text evidence="1">The sequence shown here is derived from an EMBL/GenBank/DDBJ whole genome shotgun (WGS) entry which is preliminary data.</text>
</comment>
<dbReference type="Proteomes" id="UP000316316">
    <property type="component" value="Unassembled WGS sequence"/>
</dbReference>
<sequence>MIDFISKEEFLKAGLDFTDLFEESLFEYYLELDGLMYYDPKSKYMYDKQGVKAFYVEQVFTGVER</sequence>
<accession>A0A2N8PVJ2</accession>
<dbReference type="GeneID" id="69568075"/>
<evidence type="ECO:0000313" key="2">
    <source>
        <dbReference type="Proteomes" id="UP000316316"/>
    </source>
</evidence>